<evidence type="ECO:0000256" key="5">
    <source>
        <dbReference type="ARBA" id="ARBA00022984"/>
    </source>
</evidence>
<dbReference type="Proteomes" id="UP000826793">
    <property type="component" value="Unassembled WGS sequence"/>
</dbReference>
<feature type="signal peptide" evidence="9">
    <location>
        <begin position="1"/>
        <end position="33"/>
    </location>
</feature>
<keyword evidence="4 7" id="KW-0133">Cell shape</keyword>
<dbReference type="Gene3D" id="2.40.440.10">
    <property type="entry name" value="L,D-transpeptidase catalytic domain-like"/>
    <property type="match status" value="1"/>
</dbReference>
<dbReference type="SUPFAM" id="SSF141523">
    <property type="entry name" value="L,D-transpeptidase catalytic domain-like"/>
    <property type="match status" value="1"/>
</dbReference>
<protein>
    <submittedName>
        <fullName evidence="12">S-layer homology domain-containing protein</fullName>
    </submittedName>
</protein>
<comment type="caution">
    <text evidence="12">The sequence shown here is derived from an EMBL/GenBank/DDBJ whole genome shotgun (WGS) entry which is preliminary data.</text>
</comment>
<dbReference type="PANTHER" id="PTHR43308">
    <property type="entry name" value="OUTER MEMBRANE PROTEIN ALPHA-RELATED"/>
    <property type="match status" value="1"/>
</dbReference>
<organism evidence="12 13">
    <name type="scientific">Candidatus Acutalibacter pullicola</name>
    <dbReference type="NCBI Taxonomy" id="2838417"/>
    <lineage>
        <taxon>Bacteria</taxon>
        <taxon>Bacillati</taxon>
        <taxon>Bacillota</taxon>
        <taxon>Clostridia</taxon>
        <taxon>Eubacteriales</taxon>
        <taxon>Acutalibacteraceae</taxon>
        <taxon>Acutalibacter</taxon>
    </lineage>
</organism>
<feature type="compositionally biased region" description="Low complexity" evidence="8">
    <location>
        <begin position="85"/>
        <end position="100"/>
    </location>
</feature>
<evidence type="ECO:0000256" key="8">
    <source>
        <dbReference type="SAM" id="MobiDB-lite"/>
    </source>
</evidence>
<evidence type="ECO:0000256" key="3">
    <source>
        <dbReference type="ARBA" id="ARBA00022737"/>
    </source>
</evidence>
<evidence type="ECO:0000256" key="9">
    <source>
        <dbReference type="SAM" id="SignalP"/>
    </source>
</evidence>
<accession>A0A9D2SFM8</accession>
<dbReference type="InterPro" id="IPR051465">
    <property type="entry name" value="Cell_Envelope_Struct_Comp"/>
</dbReference>
<comment type="pathway">
    <text evidence="1 7">Cell wall biogenesis; peptidoglycan biosynthesis.</text>
</comment>
<dbReference type="EMBL" id="DWXG01000027">
    <property type="protein sequence ID" value="HJB97532.1"/>
    <property type="molecule type" value="Genomic_DNA"/>
</dbReference>
<evidence type="ECO:0000259" key="11">
    <source>
        <dbReference type="PROSITE" id="PS52029"/>
    </source>
</evidence>
<dbReference type="InterPro" id="IPR001119">
    <property type="entry name" value="SLH_dom"/>
</dbReference>
<dbReference type="CDD" id="cd16913">
    <property type="entry name" value="YkuD_like"/>
    <property type="match status" value="1"/>
</dbReference>
<dbReference type="Pfam" id="PF00395">
    <property type="entry name" value="SLH"/>
    <property type="match status" value="3"/>
</dbReference>
<keyword evidence="6 7" id="KW-0961">Cell wall biogenesis/degradation</keyword>
<evidence type="ECO:0000313" key="13">
    <source>
        <dbReference type="Proteomes" id="UP000826793"/>
    </source>
</evidence>
<gene>
    <name evidence="12" type="ORF">H9710_03005</name>
</gene>
<dbReference type="Gene3D" id="2.10.270.10">
    <property type="entry name" value="Cholin Binding"/>
    <property type="match status" value="1"/>
</dbReference>
<keyword evidence="2" id="KW-0808">Transferase</keyword>
<sequence length="652" mass="71863">MKKHRRTRTPAAFLALLLCCLLAWGGIAPAALAVETEETLLRETASSSLEVEPDVSSTPDPGQETSSQPEIGYPNGEESSHPEESTPSTGEGGEDVSSSPEEGEPSQPEEGDEESSQPEEPEGPVLFTVTFRTSGSESVTVEVEEGQFPQVPELTPPPLAEFLGWADPAGQLVQPEEIPVTADTVYTARWSREVGDLLQTDTHITYIDGYSDGLFRPNKNVTRAEAANMLFKLLRSQDWEKKSFPDVSADAWYAGAVETLAGLGILNGYEDGTFKPQNPITRAEFVTMLMGFSTLQTGTPSFTDVPADFWASFAIYTAAQLGWVSGYGDGTFEPNDPITRAETVKLLNTMLGRTGDPNFVGKSDVKNFYDLFSSHWAYGAIVEASTAHVVQEGSSPEVWASYTADTTPVSGHWITDQGVRYYVDPATRKLARGQITIDGVKYRFDSSTCKPFTGFAMDGQWRRYYKNGAQQTDISGLGVVSGPYYIKVYKPANYLIIFAKDGSGSYNTPVRAMRVSCGNSTPTGTYYTPNRFRWLKMVGDTWAQWCTQIQGNYLFHSVPNWTLSNLDLEVEEYNRLGETRSLGCIRLNCEDAKWIYDNCALGTQVYISPTETSGPLSKPAGITLPSWHTWDPTDPTAYYMCDRHGCHQNLQK</sequence>
<dbReference type="InterPro" id="IPR005490">
    <property type="entry name" value="LD_TPept_cat_dom"/>
</dbReference>
<feature type="domain" description="SLH" evidence="10">
    <location>
        <begin position="240"/>
        <end position="303"/>
    </location>
</feature>
<feature type="active site" description="Proton donor/acceptor" evidence="7">
    <location>
        <position position="556"/>
    </location>
</feature>
<dbReference type="AlphaFoldDB" id="A0A9D2SFM8"/>
<evidence type="ECO:0000256" key="4">
    <source>
        <dbReference type="ARBA" id="ARBA00022960"/>
    </source>
</evidence>
<feature type="active site" description="Nucleophile" evidence="7">
    <location>
        <position position="584"/>
    </location>
</feature>
<evidence type="ECO:0000313" key="12">
    <source>
        <dbReference type="EMBL" id="HJB97532.1"/>
    </source>
</evidence>
<keyword evidence="9" id="KW-0732">Signal</keyword>
<dbReference type="InterPro" id="IPR038063">
    <property type="entry name" value="Transpep_catalytic_dom"/>
</dbReference>
<dbReference type="GO" id="GO:0008360">
    <property type="term" value="P:regulation of cell shape"/>
    <property type="evidence" value="ECO:0007669"/>
    <property type="project" value="UniProtKB-UniRule"/>
</dbReference>
<dbReference type="SUPFAM" id="SSF69360">
    <property type="entry name" value="Cell wall binding repeat"/>
    <property type="match status" value="1"/>
</dbReference>
<dbReference type="GO" id="GO:0009252">
    <property type="term" value="P:peptidoglycan biosynthetic process"/>
    <property type="evidence" value="ECO:0007669"/>
    <property type="project" value="UniProtKB-KW"/>
</dbReference>
<feature type="domain" description="SLH" evidence="10">
    <location>
        <begin position="304"/>
        <end position="361"/>
    </location>
</feature>
<feature type="region of interest" description="Disordered" evidence="8">
    <location>
        <begin position="44"/>
        <end position="122"/>
    </location>
</feature>
<dbReference type="Pfam" id="PF03734">
    <property type="entry name" value="YkuD"/>
    <property type="match status" value="1"/>
</dbReference>
<feature type="compositionally biased region" description="Acidic residues" evidence="8">
    <location>
        <begin position="101"/>
        <end position="122"/>
    </location>
</feature>
<dbReference type="GO" id="GO:0071555">
    <property type="term" value="P:cell wall organization"/>
    <property type="evidence" value="ECO:0007669"/>
    <property type="project" value="UniProtKB-UniRule"/>
</dbReference>
<proteinExistence type="predicted"/>
<feature type="domain" description="SLH" evidence="10">
    <location>
        <begin position="178"/>
        <end position="239"/>
    </location>
</feature>
<evidence type="ECO:0000256" key="6">
    <source>
        <dbReference type="ARBA" id="ARBA00023316"/>
    </source>
</evidence>
<reference evidence="12" key="2">
    <citation type="submission" date="2021-04" db="EMBL/GenBank/DDBJ databases">
        <authorList>
            <person name="Gilroy R."/>
        </authorList>
    </citation>
    <scope>NUCLEOTIDE SEQUENCE</scope>
    <source>
        <strain evidence="12">CHK185-1770</strain>
    </source>
</reference>
<dbReference type="GO" id="GO:0016740">
    <property type="term" value="F:transferase activity"/>
    <property type="evidence" value="ECO:0007669"/>
    <property type="project" value="UniProtKB-KW"/>
</dbReference>
<reference evidence="12" key="1">
    <citation type="journal article" date="2021" name="PeerJ">
        <title>Extensive microbial diversity within the chicken gut microbiome revealed by metagenomics and culture.</title>
        <authorList>
            <person name="Gilroy R."/>
            <person name="Ravi A."/>
            <person name="Getino M."/>
            <person name="Pursley I."/>
            <person name="Horton D.L."/>
            <person name="Alikhan N.F."/>
            <person name="Baker D."/>
            <person name="Gharbi K."/>
            <person name="Hall N."/>
            <person name="Watson M."/>
            <person name="Adriaenssens E.M."/>
            <person name="Foster-Nyarko E."/>
            <person name="Jarju S."/>
            <person name="Secka A."/>
            <person name="Antonio M."/>
            <person name="Oren A."/>
            <person name="Chaudhuri R.R."/>
            <person name="La Ragione R."/>
            <person name="Hildebrand F."/>
            <person name="Pallen M.J."/>
        </authorList>
    </citation>
    <scope>NUCLEOTIDE SEQUENCE</scope>
    <source>
        <strain evidence="12">CHK185-1770</strain>
    </source>
</reference>
<dbReference type="PROSITE" id="PS51272">
    <property type="entry name" value="SLH"/>
    <property type="match status" value="3"/>
</dbReference>
<feature type="domain" description="L,D-TPase catalytic" evidence="11">
    <location>
        <begin position="484"/>
        <end position="608"/>
    </location>
</feature>
<keyword evidence="3" id="KW-0677">Repeat</keyword>
<dbReference type="PROSITE" id="PS52029">
    <property type="entry name" value="LD_TPASE"/>
    <property type="match status" value="1"/>
</dbReference>
<evidence type="ECO:0000256" key="1">
    <source>
        <dbReference type="ARBA" id="ARBA00004752"/>
    </source>
</evidence>
<evidence type="ECO:0000259" key="10">
    <source>
        <dbReference type="PROSITE" id="PS51272"/>
    </source>
</evidence>
<feature type="chain" id="PRO_5039369188" evidence="9">
    <location>
        <begin position="34"/>
        <end position="652"/>
    </location>
</feature>
<evidence type="ECO:0000256" key="2">
    <source>
        <dbReference type="ARBA" id="ARBA00022679"/>
    </source>
</evidence>
<keyword evidence="5 7" id="KW-0573">Peptidoglycan synthesis</keyword>
<feature type="compositionally biased region" description="Polar residues" evidence="8">
    <location>
        <begin position="44"/>
        <end position="69"/>
    </location>
</feature>
<name>A0A9D2SFM8_9FIRM</name>
<evidence type="ECO:0000256" key="7">
    <source>
        <dbReference type="PROSITE-ProRule" id="PRU01373"/>
    </source>
</evidence>